<keyword evidence="2" id="KW-1185">Reference proteome</keyword>
<reference evidence="1 2" key="1">
    <citation type="submission" date="2017-02" db="EMBL/GenBank/DDBJ databases">
        <authorList>
            <person name="Peterson S.W."/>
        </authorList>
    </citation>
    <scope>NUCLEOTIDE SEQUENCE [LARGE SCALE GENOMIC DNA]</scope>
    <source>
        <strain evidence="1 2">ATCC 27749</strain>
    </source>
</reference>
<dbReference type="AlphaFoldDB" id="A0A1T4XXE7"/>
<evidence type="ECO:0008006" key="3">
    <source>
        <dbReference type="Google" id="ProtNLM"/>
    </source>
</evidence>
<dbReference type="STRING" id="745368.SAMN02745178_02442"/>
<dbReference type="InterPro" id="IPR014729">
    <property type="entry name" value="Rossmann-like_a/b/a_fold"/>
</dbReference>
<gene>
    <name evidence="1" type="ORF">SAMN02745178_02442</name>
</gene>
<sequence>MKHIICSSFGKDSNATALLALQHGEPLDEIIYTEVMFSKEISGELPEHTQFIYETAIPYFEKRGIPTRVLHAEKTYLDCFYHVVSRGNAQGKLAAFPLAGRCAIQRDCKVPPLEAYKESLPPGTVSYLGLAADEPIRLERLKPDQVSLMAKYGVTEQDAFAMCRQEGLLSPLYEYSHRGGCWFCPNASMTELRHLYRAHPDLWQLMLELQDTPNKATERFNRNFTFAELDLRFRLEGEQLSFYDQELEVER</sequence>
<protein>
    <recommendedName>
        <fullName evidence="3">3'-phosphoadenosine 5'-phosphosulfate sulfotransferase (PAPS reductase)/FAD synthetase</fullName>
    </recommendedName>
</protein>
<name>A0A1T4XXE7_9FIRM</name>
<evidence type="ECO:0000313" key="1">
    <source>
        <dbReference type="EMBL" id="SKA93878.1"/>
    </source>
</evidence>
<dbReference type="SUPFAM" id="SSF52402">
    <property type="entry name" value="Adenine nucleotide alpha hydrolases-like"/>
    <property type="match status" value="1"/>
</dbReference>
<dbReference type="OrthoDB" id="9774475at2"/>
<dbReference type="Proteomes" id="UP000190286">
    <property type="component" value="Unassembled WGS sequence"/>
</dbReference>
<dbReference type="RefSeq" id="WP_078785284.1">
    <property type="nucleotide sequence ID" value="NZ_FUYF01000020.1"/>
</dbReference>
<evidence type="ECO:0000313" key="2">
    <source>
        <dbReference type="Proteomes" id="UP000190286"/>
    </source>
</evidence>
<organism evidence="1 2">
    <name type="scientific">Gemmiger formicilis</name>
    <dbReference type="NCBI Taxonomy" id="745368"/>
    <lineage>
        <taxon>Bacteria</taxon>
        <taxon>Bacillati</taxon>
        <taxon>Bacillota</taxon>
        <taxon>Clostridia</taxon>
        <taxon>Eubacteriales</taxon>
        <taxon>Gemmiger</taxon>
    </lineage>
</organism>
<dbReference type="GeneID" id="93338884"/>
<dbReference type="Gene3D" id="3.40.50.620">
    <property type="entry name" value="HUPs"/>
    <property type="match status" value="1"/>
</dbReference>
<dbReference type="EMBL" id="FUYF01000020">
    <property type="protein sequence ID" value="SKA93878.1"/>
    <property type="molecule type" value="Genomic_DNA"/>
</dbReference>
<proteinExistence type="predicted"/>
<accession>A0A1T4XXE7</accession>